<organism evidence="2 3">
    <name type="scientific">Phlebotomus papatasi</name>
    <name type="common">Sandfly</name>
    <dbReference type="NCBI Taxonomy" id="29031"/>
    <lineage>
        <taxon>Eukaryota</taxon>
        <taxon>Metazoa</taxon>
        <taxon>Ecdysozoa</taxon>
        <taxon>Arthropoda</taxon>
        <taxon>Hexapoda</taxon>
        <taxon>Insecta</taxon>
        <taxon>Pterygota</taxon>
        <taxon>Neoptera</taxon>
        <taxon>Endopterygota</taxon>
        <taxon>Diptera</taxon>
        <taxon>Nematocera</taxon>
        <taxon>Psychodoidea</taxon>
        <taxon>Psychodidae</taxon>
        <taxon>Phlebotomus</taxon>
        <taxon>Phlebotomus</taxon>
    </lineage>
</organism>
<evidence type="ECO:0000313" key="3">
    <source>
        <dbReference type="Proteomes" id="UP000092462"/>
    </source>
</evidence>
<dbReference type="Proteomes" id="UP000092462">
    <property type="component" value="Unassembled WGS sequence"/>
</dbReference>
<reference evidence="2" key="1">
    <citation type="submission" date="2022-08" db="UniProtKB">
        <authorList>
            <consortium name="EnsemblMetazoa"/>
        </authorList>
    </citation>
    <scope>IDENTIFICATION</scope>
    <source>
        <strain evidence="2">Israel</strain>
    </source>
</reference>
<accession>A0A1B0DJ23</accession>
<keyword evidence="3" id="KW-1185">Reference proteome</keyword>
<protein>
    <submittedName>
        <fullName evidence="2">Uncharacterized protein</fullName>
    </submittedName>
</protein>
<dbReference type="EnsemblMetazoa" id="PPAI008160-RA">
    <property type="protein sequence ID" value="PPAI008160-PA"/>
    <property type="gene ID" value="PPAI008160"/>
</dbReference>
<feature type="compositionally biased region" description="Basic residues" evidence="1">
    <location>
        <begin position="113"/>
        <end position="122"/>
    </location>
</feature>
<dbReference type="EMBL" id="AJVK01034660">
    <property type="status" value="NOT_ANNOTATED_CDS"/>
    <property type="molecule type" value="Genomic_DNA"/>
</dbReference>
<proteinExistence type="predicted"/>
<sequence>TFSHSDLSSEISAAISSDHLVDSPPAASPPLGPPPDFEPPATMPTDDASHTPDLTLSPYSPYTNTTNATYAHDEHWRAQRDVYKVPDVTTKSLSGLENLVDQIPTMGDVDGSHHHHHHHHHQVTNGTIEGGDTMRGDESTNYPSCLYSDRDYESVFAPYGGASYAAFAADSIDVPPPPPPPPAYAAYTSGNFDYTYPGQHPGFGPTPQAPPSPQMVLNPNYAAYAATSYPPPPYPPPPQAQSTVSYRHHAFKPDITGYGGF</sequence>
<dbReference type="VEuPathDB" id="VectorBase:PPAPM1_009850"/>
<dbReference type="AlphaFoldDB" id="A0A1B0DJ23"/>
<feature type="compositionally biased region" description="Polar residues" evidence="1">
    <location>
        <begin position="52"/>
        <end position="61"/>
    </location>
</feature>
<evidence type="ECO:0000313" key="2">
    <source>
        <dbReference type="EnsemblMetazoa" id="PPAI008160-PA"/>
    </source>
</evidence>
<dbReference type="VEuPathDB" id="VectorBase:PPAI008160"/>
<feature type="region of interest" description="Disordered" evidence="1">
    <location>
        <begin position="110"/>
        <end position="135"/>
    </location>
</feature>
<feature type="region of interest" description="Disordered" evidence="1">
    <location>
        <begin position="1"/>
        <end position="61"/>
    </location>
</feature>
<feature type="compositionally biased region" description="Pro residues" evidence="1">
    <location>
        <begin position="26"/>
        <end position="42"/>
    </location>
</feature>
<feature type="compositionally biased region" description="Polar residues" evidence="1">
    <location>
        <begin position="1"/>
        <end position="15"/>
    </location>
</feature>
<evidence type="ECO:0000256" key="1">
    <source>
        <dbReference type="SAM" id="MobiDB-lite"/>
    </source>
</evidence>
<name>A0A1B0DJ23_PHLPP</name>